<accession>A0ABD3Q399</accession>
<sequence length="267" mass="30122">MLVRQRRSFSGVGASATLPIFAPTVAGPQHEQKRHIRMLGLSVMLIDRSYFIAWVVLIAVSITIVSLVWRPFLALLAIKAQSVLHYNHQEGEQYTSVGQSSLPLSKFSELSYALENSDLVALYFAASWCPMSSPISLALDRAFGKADMLLTNKGGRKNLAIVYVSSDMTLDEFDAYIHNRNWLSVPFESKQRNDLKRHFATCAKRELEELNIDRKHEIPTIIVIDSNTHGIITSNGASDVDQMGEDSLQHWKDIQDWIRTTRAEMTL</sequence>
<dbReference type="EMBL" id="JALLAZ020000477">
    <property type="protein sequence ID" value="KAL3794339.1"/>
    <property type="molecule type" value="Genomic_DNA"/>
</dbReference>
<name>A0ABD3Q399_9STRA</name>
<reference evidence="3 4" key="1">
    <citation type="submission" date="2024-10" db="EMBL/GenBank/DDBJ databases">
        <title>Updated reference genomes for cyclostephanoid diatoms.</title>
        <authorList>
            <person name="Roberts W.R."/>
            <person name="Alverson A.J."/>
        </authorList>
    </citation>
    <scope>NUCLEOTIDE SEQUENCE [LARGE SCALE GENOMIC DNA]</scope>
    <source>
        <strain evidence="3 4">AJA276-08</strain>
    </source>
</reference>
<dbReference type="SUPFAM" id="SSF52833">
    <property type="entry name" value="Thioredoxin-like"/>
    <property type="match status" value="1"/>
</dbReference>
<dbReference type="AlphaFoldDB" id="A0ABD3Q399"/>
<dbReference type="PANTHER" id="PTHR46472:SF1">
    <property type="entry name" value="NUCLEOREDOXIN"/>
    <property type="match status" value="1"/>
</dbReference>
<evidence type="ECO:0000313" key="3">
    <source>
        <dbReference type="EMBL" id="KAL3794339.1"/>
    </source>
</evidence>
<dbReference type="InterPro" id="IPR036249">
    <property type="entry name" value="Thioredoxin-like_sf"/>
</dbReference>
<keyword evidence="1" id="KW-1133">Transmembrane helix</keyword>
<keyword evidence="4" id="KW-1185">Reference proteome</keyword>
<feature type="domain" description="Thioredoxin-like fold" evidence="2">
    <location>
        <begin position="118"/>
        <end position="227"/>
    </location>
</feature>
<organism evidence="3 4">
    <name type="scientific">Stephanodiscus triporus</name>
    <dbReference type="NCBI Taxonomy" id="2934178"/>
    <lineage>
        <taxon>Eukaryota</taxon>
        <taxon>Sar</taxon>
        <taxon>Stramenopiles</taxon>
        <taxon>Ochrophyta</taxon>
        <taxon>Bacillariophyta</taxon>
        <taxon>Coscinodiscophyceae</taxon>
        <taxon>Thalassiosirophycidae</taxon>
        <taxon>Stephanodiscales</taxon>
        <taxon>Stephanodiscaceae</taxon>
        <taxon>Stephanodiscus</taxon>
    </lineage>
</organism>
<dbReference type="Gene3D" id="3.40.30.10">
    <property type="entry name" value="Glutaredoxin"/>
    <property type="match status" value="1"/>
</dbReference>
<feature type="transmembrane region" description="Helical" evidence="1">
    <location>
        <begin position="50"/>
        <end position="69"/>
    </location>
</feature>
<evidence type="ECO:0000259" key="2">
    <source>
        <dbReference type="Pfam" id="PF13905"/>
    </source>
</evidence>
<dbReference type="PANTHER" id="PTHR46472">
    <property type="entry name" value="NUCLEOREDOXIN"/>
    <property type="match status" value="1"/>
</dbReference>
<proteinExistence type="predicted"/>
<keyword evidence="1" id="KW-0812">Transmembrane</keyword>
<comment type="caution">
    <text evidence="3">The sequence shown here is derived from an EMBL/GenBank/DDBJ whole genome shotgun (WGS) entry which is preliminary data.</text>
</comment>
<evidence type="ECO:0000313" key="4">
    <source>
        <dbReference type="Proteomes" id="UP001530315"/>
    </source>
</evidence>
<keyword evidence="1" id="KW-0472">Membrane</keyword>
<dbReference type="Proteomes" id="UP001530315">
    <property type="component" value="Unassembled WGS sequence"/>
</dbReference>
<evidence type="ECO:0000256" key="1">
    <source>
        <dbReference type="SAM" id="Phobius"/>
    </source>
</evidence>
<protein>
    <recommendedName>
        <fullName evidence="2">Thioredoxin-like fold domain-containing protein</fullName>
    </recommendedName>
</protein>
<dbReference type="Pfam" id="PF13905">
    <property type="entry name" value="Thioredoxin_8"/>
    <property type="match status" value="1"/>
</dbReference>
<gene>
    <name evidence="3" type="ORF">ACHAW5_009899</name>
</gene>
<dbReference type="InterPro" id="IPR012336">
    <property type="entry name" value="Thioredoxin-like_fold"/>
</dbReference>